<evidence type="ECO:0000313" key="1">
    <source>
        <dbReference type="EMBL" id="MEA5260642.1"/>
    </source>
</evidence>
<dbReference type="Gene3D" id="2.180.10.10">
    <property type="entry name" value="RHS repeat-associated core"/>
    <property type="match status" value="1"/>
</dbReference>
<protein>
    <recommendedName>
        <fullName evidence="3">YD repeat-containing protein</fullName>
    </recommendedName>
</protein>
<comment type="caution">
    <text evidence="1">The sequence shown here is derived from an EMBL/GenBank/DDBJ whole genome shotgun (WGS) entry which is preliminary data.</text>
</comment>
<dbReference type="Proteomes" id="UP001304671">
    <property type="component" value="Unassembled WGS sequence"/>
</dbReference>
<dbReference type="EMBL" id="JAYFUL010000062">
    <property type="protein sequence ID" value="MEA5260642.1"/>
    <property type="molecule type" value="Genomic_DNA"/>
</dbReference>
<organism evidence="1 2">
    <name type="scientific">Arcicella aquatica</name>
    <dbReference type="NCBI Taxonomy" id="217141"/>
    <lineage>
        <taxon>Bacteria</taxon>
        <taxon>Pseudomonadati</taxon>
        <taxon>Bacteroidota</taxon>
        <taxon>Cytophagia</taxon>
        <taxon>Cytophagales</taxon>
        <taxon>Flectobacillaceae</taxon>
        <taxon>Arcicella</taxon>
    </lineage>
</organism>
<dbReference type="PROSITE" id="PS51257">
    <property type="entry name" value="PROKAR_LIPOPROTEIN"/>
    <property type="match status" value="1"/>
</dbReference>
<keyword evidence="2" id="KW-1185">Reference proteome</keyword>
<sequence>MLPHYKKITLLLAILVLGGCSSKKSDEIEPQPTSSSLPKTVKVELIGSKNPTYYAYTWKGNLLSSYTITTLNTSNNKDFVETYEFTRNDKNQIKTEKYSYKGANYADGSQTYNYVYNTDGSEITDGGRTKWIYNSNGQLASYDYTTTSINSSWSEKFVYDNIGRLTKYQYKSNIEGNYTMSDFTTIENPLYKFTENTQFLKLTYSGPETHSVFVSKIIPRSFVYKEATSKITYTLDDQQRVSTITVIASYGTTLCKFTIGY</sequence>
<evidence type="ECO:0008006" key="3">
    <source>
        <dbReference type="Google" id="ProtNLM"/>
    </source>
</evidence>
<accession>A0ABU5QU58</accession>
<proteinExistence type="predicted"/>
<reference evidence="1 2" key="1">
    <citation type="submission" date="2023-12" db="EMBL/GenBank/DDBJ databases">
        <title>Novel species of the genus Arcicella isolated from rivers.</title>
        <authorList>
            <person name="Lu H."/>
        </authorList>
    </citation>
    <scope>NUCLEOTIDE SEQUENCE [LARGE SCALE GENOMIC DNA]</scope>
    <source>
        <strain evidence="1 2">LMG 21963</strain>
    </source>
</reference>
<gene>
    <name evidence="1" type="ORF">VB264_22785</name>
</gene>
<name>A0ABU5QU58_9BACT</name>
<dbReference type="RefSeq" id="WP_323253346.1">
    <property type="nucleotide sequence ID" value="NZ_JAYFUL010000062.1"/>
</dbReference>
<evidence type="ECO:0000313" key="2">
    <source>
        <dbReference type="Proteomes" id="UP001304671"/>
    </source>
</evidence>